<dbReference type="PANTHER" id="PTHR40074:SF2">
    <property type="entry name" value="O-ACETYLTRANSFERASE WECH"/>
    <property type="match status" value="1"/>
</dbReference>
<sequence length="344" mass="37457">MVSALRTFEADPVRDDSLVWTESARALAILAVVLQHSTEPLLTTLPTSAVSWVSAVAVNSATRWAAPLFIMVSGALLLRPEYAQGGAFEFYKRRAARVASFLFWIAAYAIVLVLSGRLSAGLAWKGIVDGTLYYHLWFLYAITGLYAVTPLLRLVRGSVSAPAWRSLTLLAILIAVVYAVCLKFWWVSSSGGPVLFLPYVGYYMAGSVLSGLARGTISRGILCGGLLLCVTASAVGVVVFTDLYGNLYFGRYFHGNFSPPVVLGTFCVFQLLREMDWHSELLSALSRASFAIYILHPVPLVCLAWAFGTARSITGALLFAVSAFCLTALMAKCFYANRVFRRVA</sequence>
<feature type="transmembrane region" description="Helical" evidence="7">
    <location>
        <begin position="313"/>
        <end position="335"/>
    </location>
</feature>
<evidence type="ECO:0000256" key="4">
    <source>
        <dbReference type="ARBA" id="ARBA00022692"/>
    </source>
</evidence>
<keyword evidence="6 7" id="KW-0472">Membrane</keyword>
<evidence type="ECO:0000256" key="3">
    <source>
        <dbReference type="ARBA" id="ARBA00022475"/>
    </source>
</evidence>
<dbReference type="GO" id="GO:0016413">
    <property type="term" value="F:O-acetyltransferase activity"/>
    <property type="evidence" value="ECO:0007669"/>
    <property type="project" value="TreeGrafter"/>
</dbReference>
<feature type="transmembrane region" description="Helical" evidence="7">
    <location>
        <begin position="220"/>
        <end position="240"/>
    </location>
</feature>
<evidence type="ECO:0000313" key="10">
    <source>
        <dbReference type="Proteomes" id="UP000428328"/>
    </source>
</evidence>
<protein>
    <submittedName>
        <fullName evidence="9">Acyltransferase family protein</fullName>
    </submittedName>
</protein>
<dbReference type="InterPro" id="IPR002656">
    <property type="entry name" value="Acyl_transf_3_dom"/>
</dbReference>
<feature type="transmembrane region" description="Helical" evidence="7">
    <location>
        <begin position="167"/>
        <end position="188"/>
    </location>
</feature>
<organism evidence="9 10">
    <name type="scientific">Pseudodesulfovibrio cashew</name>
    <dbReference type="NCBI Taxonomy" id="2678688"/>
    <lineage>
        <taxon>Bacteria</taxon>
        <taxon>Pseudomonadati</taxon>
        <taxon>Thermodesulfobacteriota</taxon>
        <taxon>Desulfovibrionia</taxon>
        <taxon>Desulfovibrionales</taxon>
        <taxon>Desulfovibrionaceae</taxon>
    </lineage>
</organism>
<evidence type="ECO:0000259" key="8">
    <source>
        <dbReference type="Pfam" id="PF01757"/>
    </source>
</evidence>
<dbReference type="Proteomes" id="UP000428328">
    <property type="component" value="Chromosome"/>
</dbReference>
<dbReference type="KEGG" id="psel:GM415_16635"/>
<dbReference type="Pfam" id="PF01757">
    <property type="entry name" value="Acyl_transf_3"/>
    <property type="match status" value="1"/>
</dbReference>
<evidence type="ECO:0000256" key="5">
    <source>
        <dbReference type="ARBA" id="ARBA00022989"/>
    </source>
</evidence>
<feature type="transmembrane region" description="Helical" evidence="7">
    <location>
        <begin position="252"/>
        <end position="272"/>
    </location>
</feature>
<comment type="similarity">
    <text evidence="2">Belongs to the acyltransferase 3 family.</text>
</comment>
<keyword evidence="3" id="KW-1003">Cell membrane</keyword>
<feature type="transmembrane region" description="Helical" evidence="7">
    <location>
        <begin position="194"/>
        <end position="213"/>
    </location>
</feature>
<keyword evidence="9" id="KW-0012">Acyltransferase</keyword>
<proteinExistence type="inferred from homology"/>
<dbReference type="PANTHER" id="PTHR40074">
    <property type="entry name" value="O-ACETYLTRANSFERASE WECH"/>
    <property type="match status" value="1"/>
</dbReference>
<keyword evidence="4 7" id="KW-0812">Transmembrane</keyword>
<keyword evidence="9" id="KW-0808">Transferase</keyword>
<dbReference type="GO" id="GO:0005886">
    <property type="term" value="C:plasma membrane"/>
    <property type="evidence" value="ECO:0007669"/>
    <property type="project" value="UniProtKB-SubCell"/>
</dbReference>
<gene>
    <name evidence="9" type="ORF">GM415_16635</name>
</gene>
<comment type="subcellular location">
    <subcellularLocation>
        <location evidence="1">Cell membrane</location>
        <topology evidence="1">Multi-pass membrane protein</topology>
    </subcellularLocation>
</comment>
<evidence type="ECO:0000256" key="1">
    <source>
        <dbReference type="ARBA" id="ARBA00004651"/>
    </source>
</evidence>
<dbReference type="GO" id="GO:0009246">
    <property type="term" value="P:enterobacterial common antigen biosynthetic process"/>
    <property type="evidence" value="ECO:0007669"/>
    <property type="project" value="TreeGrafter"/>
</dbReference>
<evidence type="ECO:0000256" key="7">
    <source>
        <dbReference type="SAM" id="Phobius"/>
    </source>
</evidence>
<feature type="transmembrane region" description="Helical" evidence="7">
    <location>
        <begin position="132"/>
        <end position="155"/>
    </location>
</feature>
<evidence type="ECO:0000256" key="2">
    <source>
        <dbReference type="ARBA" id="ARBA00007400"/>
    </source>
</evidence>
<accession>A0A6I6JKH4</accession>
<feature type="domain" description="Acyltransferase 3" evidence="8">
    <location>
        <begin position="20"/>
        <end position="330"/>
    </location>
</feature>
<dbReference type="EMBL" id="CP046400">
    <property type="protein sequence ID" value="QGY41679.1"/>
    <property type="molecule type" value="Genomic_DNA"/>
</dbReference>
<keyword evidence="10" id="KW-1185">Reference proteome</keyword>
<feature type="transmembrane region" description="Helical" evidence="7">
    <location>
        <begin position="284"/>
        <end position="307"/>
    </location>
</feature>
<feature type="transmembrane region" description="Helical" evidence="7">
    <location>
        <begin position="98"/>
        <end position="120"/>
    </location>
</feature>
<name>A0A6I6JKH4_9BACT</name>
<keyword evidence="5 7" id="KW-1133">Transmembrane helix</keyword>
<dbReference type="AlphaFoldDB" id="A0A6I6JKH4"/>
<evidence type="ECO:0000256" key="6">
    <source>
        <dbReference type="ARBA" id="ARBA00023136"/>
    </source>
</evidence>
<evidence type="ECO:0000313" key="9">
    <source>
        <dbReference type="EMBL" id="QGY41679.1"/>
    </source>
</evidence>
<reference evidence="9 10" key="1">
    <citation type="submission" date="2019-11" db="EMBL/GenBank/DDBJ databases">
        <authorList>
            <person name="Zheng R.K."/>
            <person name="Sun C.M."/>
        </authorList>
    </citation>
    <scope>NUCLEOTIDE SEQUENCE [LARGE SCALE GENOMIC DNA]</scope>
    <source>
        <strain evidence="9 10">SRB007</strain>
    </source>
</reference>